<accession>A0A183DTP2</accession>
<dbReference type="SUPFAM" id="SSF56973">
    <property type="entry name" value="Aerolisin/ETX pore-forming domain"/>
    <property type="match status" value="1"/>
</dbReference>
<dbReference type="AlphaFoldDB" id="A0A183DTP2"/>
<protein>
    <submittedName>
        <fullName evidence="4">Secreted protein</fullName>
    </submittedName>
</protein>
<reference evidence="4" key="1">
    <citation type="submission" date="2016-06" db="UniProtKB">
        <authorList>
            <consortium name="WormBaseParasite"/>
        </authorList>
    </citation>
    <scope>IDENTIFICATION</scope>
</reference>
<dbReference type="PANTHER" id="PTHR39369">
    <property type="entry name" value="LIN-24 (TWENTY-FOUR) LIKE"/>
    <property type="match status" value="1"/>
</dbReference>
<dbReference type="Gene3D" id="2.170.15.10">
    <property type="entry name" value="Proaerolysin, chain A, domain 3"/>
    <property type="match status" value="1"/>
</dbReference>
<evidence type="ECO:0000313" key="2">
    <source>
        <dbReference type="EMBL" id="VDN19820.1"/>
    </source>
</evidence>
<gene>
    <name evidence="2" type="ORF">GPUH_LOCUS12083</name>
</gene>
<dbReference type="Proteomes" id="UP000271098">
    <property type="component" value="Unassembled WGS sequence"/>
</dbReference>
<proteinExistence type="predicted"/>
<keyword evidence="3" id="KW-1185">Reference proteome</keyword>
<evidence type="ECO:0000256" key="1">
    <source>
        <dbReference type="SAM" id="SignalP"/>
    </source>
</evidence>
<reference evidence="2 3" key="2">
    <citation type="submission" date="2018-11" db="EMBL/GenBank/DDBJ databases">
        <authorList>
            <consortium name="Pathogen Informatics"/>
        </authorList>
    </citation>
    <scope>NUCLEOTIDE SEQUENCE [LARGE SCALE GENOMIC DNA]</scope>
</reference>
<keyword evidence="1" id="KW-0732">Signal</keyword>
<dbReference type="WBParaSite" id="GPUH_0001209701-mRNA-1">
    <property type="protein sequence ID" value="GPUH_0001209701-mRNA-1"/>
    <property type="gene ID" value="GPUH_0001209701"/>
</dbReference>
<feature type="signal peptide" evidence="1">
    <location>
        <begin position="1"/>
        <end position="25"/>
    </location>
</feature>
<dbReference type="EMBL" id="UYRT01079027">
    <property type="protein sequence ID" value="VDN19820.1"/>
    <property type="molecule type" value="Genomic_DNA"/>
</dbReference>
<dbReference type="PANTHER" id="PTHR39369:SF5">
    <property type="entry name" value="CABIT DOMAIN-CONTAINING PROTEIN"/>
    <property type="match status" value="1"/>
</dbReference>
<evidence type="ECO:0000313" key="3">
    <source>
        <dbReference type="Proteomes" id="UP000271098"/>
    </source>
</evidence>
<organism evidence="4">
    <name type="scientific">Gongylonema pulchrum</name>
    <dbReference type="NCBI Taxonomy" id="637853"/>
    <lineage>
        <taxon>Eukaryota</taxon>
        <taxon>Metazoa</taxon>
        <taxon>Ecdysozoa</taxon>
        <taxon>Nematoda</taxon>
        <taxon>Chromadorea</taxon>
        <taxon>Rhabditida</taxon>
        <taxon>Spirurina</taxon>
        <taxon>Spiruromorpha</taxon>
        <taxon>Spiruroidea</taxon>
        <taxon>Gongylonematidae</taxon>
        <taxon>Gongylonema</taxon>
    </lineage>
</organism>
<dbReference type="CDD" id="cd20237">
    <property type="entry name" value="PFM_LIN24-like"/>
    <property type="match status" value="1"/>
</dbReference>
<evidence type="ECO:0000313" key="4">
    <source>
        <dbReference type="WBParaSite" id="GPUH_0001209701-mRNA-1"/>
    </source>
</evidence>
<dbReference type="OrthoDB" id="5819442at2759"/>
<sequence>MSGSRSIVAVVVALLLSFLISAIMCFSNRRKLVVVHEEPQYSQLNTRGARPYTLFKSIYTNNTDRPQEYSFKTERSTESLCSVCREQGYMIGGESELTLKTPCT</sequence>
<name>A0A183DTP2_9BILA</name>
<feature type="chain" id="PRO_5043138866" evidence="1">
    <location>
        <begin position="26"/>
        <end position="104"/>
    </location>
</feature>